<gene>
    <name evidence="1" type="ORF">POCTA_138.1.T1200123</name>
</gene>
<evidence type="ECO:0000313" key="1">
    <source>
        <dbReference type="EMBL" id="CAD8199790.1"/>
    </source>
</evidence>
<dbReference type="EMBL" id="CAJJDP010000120">
    <property type="protein sequence ID" value="CAD8199790.1"/>
    <property type="molecule type" value="Genomic_DNA"/>
</dbReference>
<sequence>MLDFIKLQTIIINQLYFETCHKSFVFIVKNIECYQCFKKYYSYYLQFNLQAGIFITQFI</sequence>
<evidence type="ECO:0000313" key="2">
    <source>
        <dbReference type="Proteomes" id="UP000683925"/>
    </source>
</evidence>
<organism evidence="1 2">
    <name type="scientific">Paramecium octaurelia</name>
    <dbReference type="NCBI Taxonomy" id="43137"/>
    <lineage>
        <taxon>Eukaryota</taxon>
        <taxon>Sar</taxon>
        <taxon>Alveolata</taxon>
        <taxon>Ciliophora</taxon>
        <taxon>Intramacronucleata</taxon>
        <taxon>Oligohymenophorea</taxon>
        <taxon>Peniculida</taxon>
        <taxon>Parameciidae</taxon>
        <taxon>Paramecium</taxon>
    </lineage>
</organism>
<name>A0A8S1XF45_PAROT</name>
<dbReference type="AlphaFoldDB" id="A0A8S1XF45"/>
<proteinExistence type="predicted"/>
<keyword evidence="2" id="KW-1185">Reference proteome</keyword>
<protein>
    <submittedName>
        <fullName evidence="1">Uncharacterized protein</fullName>
    </submittedName>
</protein>
<comment type="caution">
    <text evidence="1">The sequence shown here is derived from an EMBL/GenBank/DDBJ whole genome shotgun (WGS) entry which is preliminary data.</text>
</comment>
<reference evidence="1" key="1">
    <citation type="submission" date="2021-01" db="EMBL/GenBank/DDBJ databases">
        <authorList>
            <consortium name="Genoscope - CEA"/>
            <person name="William W."/>
        </authorList>
    </citation>
    <scope>NUCLEOTIDE SEQUENCE</scope>
</reference>
<accession>A0A8S1XF45</accession>
<dbReference type="Proteomes" id="UP000683925">
    <property type="component" value="Unassembled WGS sequence"/>
</dbReference>